<protein>
    <submittedName>
        <fullName evidence="1">Uncharacterized protein</fullName>
    </submittedName>
</protein>
<accession>A0ABS1CKF5</accession>
<sequence length="110" mass="12127">MANLTISVAGDVLKRARMRALQEDTSVNAVLAGYLQDYARADDVRRDRLEALERIIALADQANTGSGGRSWTRDGLVVETALAEGAGRLVSEDLHDGWQVEGMRVWNPFR</sequence>
<name>A0ABS1CKF5_9GAMM</name>
<evidence type="ECO:0000313" key="1">
    <source>
        <dbReference type="EMBL" id="MBK1632405.1"/>
    </source>
</evidence>
<gene>
    <name evidence="1" type="ORF">CKO31_17000</name>
</gene>
<reference evidence="1 2" key="1">
    <citation type="journal article" date="2020" name="Microorganisms">
        <title>Osmotic Adaptation and Compatible Solute Biosynthesis of Phototrophic Bacteria as Revealed from Genome Analyses.</title>
        <authorList>
            <person name="Imhoff J.F."/>
            <person name="Rahn T."/>
            <person name="Kunzel S."/>
            <person name="Keller A."/>
            <person name="Neulinger S.C."/>
        </authorList>
    </citation>
    <scope>NUCLEOTIDE SEQUENCE [LARGE SCALE GENOMIC DNA]</scope>
    <source>
        <strain evidence="1 2">DSM 6210</strain>
    </source>
</reference>
<dbReference type="Proteomes" id="UP000748752">
    <property type="component" value="Unassembled WGS sequence"/>
</dbReference>
<dbReference type="RefSeq" id="WP_200239938.1">
    <property type="nucleotide sequence ID" value="NZ_NRRV01000047.1"/>
</dbReference>
<comment type="caution">
    <text evidence="1">The sequence shown here is derived from an EMBL/GenBank/DDBJ whole genome shotgun (WGS) entry which is preliminary data.</text>
</comment>
<dbReference type="EMBL" id="NRRV01000047">
    <property type="protein sequence ID" value="MBK1632405.1"/>
    <property type="molecule type" value="Genomic_DNA"/>
</dbReference>
<evidence type="ECO:0000313" key="2">
    <source>
        <dbReference type="Proteomes" id="UP000748752"/>
    </source>
</evidence>
<organism evidence="1 2">
    <name type="scientific">Thiohalocapsa halophila</name>
    <dbReference type="NCBI Taxonomy" id="69359"/>
    <lineage>
        <taxon>Bacteria</taxon>
        <taxon>Pseudomonadati</taxon>
        <taxon>Pseudomonadota</taxon>
        <taxon>Gammaproteobacteria</taxon>
        <taxon>Chromatiales</taxon>
        <taxon>Chromatiaceae</taxon>
        <taxon>Thiohalocapsa</taxon>
    </lineage>
</organism>
<proteinExistence type="predicted"/>
<keyword evidence="2" id="KW-1185">Reference proteome</keyword>